<dbReference type="InterPro" id="IPR050126">
    <property type="entry name" value="Ap4A_hydrolase"/>
</dbReference>
<comment type="similarity">
    <text evidence="1">Belongs to the metallophosphoesterase superfamily. YfcE family.</text>
</comment>
<dbReference type="RefSeq" id="WP_248356556.1">
    <property type="nucleotide sequence ID" value="NZ_AP025591.1"/>
</dbReference>
<dbReference type="InterPro" id="IPR011152">
    <property type="entry name" value="Pesterase_MJ0912"/>
</dbReference>
<dbReference type="Proteomes" id="UP001162891">
    <property type="component" value="Chromosome"/>
</dbReference>
<accession>A0ABM7X3X1</accession>
<dbReference type="PANTHER" id="PTHR42850">
    <property type="entry name" value="METALLOPHOSPHOESTERASE"/>
    <property type="match status" value="1"/>
</dbReference>
<dbReference type="Pfam" id="PF12850">
    <property type="entry name" value="Metallophos_2"/>
    <property type="match status" value="1"/>
</dbReference>
<keyword evidence="4" id="KW-1185">Reference proteome</keyword>
<reference evidence="4" key="1">
    <citation type="journal article" date="2022" name="Int. J. Syst. Evol. Microbiol.">
        <title>Anaeromyxobacter oryzae sp. nov., Anaeromyxobacter diazotrophicus sp. nov. and Anaeromyxobacter paludicola sp. nov., isolated from paddy soils.</title>
        <authorList>
            <person name="Itoh H."/>
            <person name="Xu Z."/>
            <person name="Mise K."/>
            <person name="Masuda Y."/>
            <person name="Ushijima N."/>
            <person name="Hayakawa C."/>
            <person name="Shiratori Y."/>
            <person name="Senoo K."/>
        </authorList>
    </citation>
    <scope>NUCLEOTIDE SEQUENCE [LARGE SCALE GENOMIC DNA]</scope>
    <source>
        <strain evidence="4">Red232</strain>
    </source>
</reference>
<organism evidence="3 4">
    <name type="scientific">Anaeromyxobacter oryzae</name>
    <dbReference type="NCBI Taxonomy" id="2918170"/>
    <lineage>
        <taxon>Bacteria</taxon>
        <taxon>Pseudomonadati</taxon>
        <taxon>Myxococcota</taxon>
        <taxon>Myxococcia</taxon>
        <taxon>Myxococcales</taxon>
        <taxon>Cystobacterineae</taxon>
        <taxon>Anaeromyxobacteraceae</taxon>
        <taxon>Anaeromyxobacter</taxon>
    </lineage>
</organism>
<dbReference type="InterPro" id="IPR024654">
    <property type="entry name" value="Calcineurin-like_PHP_lpxH"/>
</dbReference>
<evidence type="ECO:0000313" key="3">
    <source>
        <dbReference type="EMBL" id="BDG06491.1"/>
    </source>
</evidence>
<name>A0ABM7X3X1_9BACT</name>
<proteinExistence type="inferred from homology"/>
<evidence type="ECO:0000259" key="2">
    <source>
        <dbReference type="Pfam" id="PF12850"/>
    </source>
</evidence>
<dbReference type="PIRSF" id="PIRSF000883">
    <property type="entry name" value="Pesterase_MJ0912"/>
    <property type="match status" value="1"/>
</dbReference>
<feature type="domain" description="Calcineurin-like phosphoesterase" evidence="2">
    <location>
        <begin position="1"/>
        <end position="206"/>
    </location>
</feature>
<dbReference type="EMBL" id="AP025591">
    <property type="protein sequence ID" value="BDG06491.1"/>
    <property type="molecule type" value="Genomic_DNA"/>
</dbReference>
<dbReference type="Gene3D" id="3.60.21.10">
    <property type="match status" value="1"/>
</dbReference>
<sequence>MRIGIISDIHSNLEALTETLAALERHRPDRIVCLGDVVGYGASVNECCALVRKVSAVTLLGNHDAAVSGRMDYSFYYDAARHALDWTASRIDPDHLEWLRTLSYVHALDGATFSHGNPVNPEAYEYVFAMEQAKELLPHAARLADVSFVGHSHLCKTFALQPGGEVNEVVAAKFGLRRGHKYVVSVGSVGQPRDCDNRACYVLYDSEARTVEYHRVPYDIETSAQKIFDADLALNFGKRLFLGV</sequence>
<dbReference type="SUPFAM" id="SSF56300">
    <property type="entry name" value="Metallo-dependent phosphatases"/>
    <property type="match status" value="1"/>
</dbReference>
<dbReference type="InterPro" id="IPR029052">
    <property type="entry name" value="Metallo-depent_PP-like"/>
</dbReference>
<evidence type="ECO:0000313" key="4">
    <source>
        <dbReference type="Proteomes" id="UP001162891"/>
    </source>
</evidence>
<evidence type="ECO:0000256" key="1">
    <source>
        <dbReference type="ARBA" id="ARBA00008950"/>
    </source>
</evidence>
<gene>
    <name evidence="3" type="ORF">AMOR_54870</name>
</gene>
<protein>
    <submittedName>
        <fullName evidence="3">Metallophosphatase family protein</fullName>
    </submittedName>
</protein>
<dbReference type="PANTHER" id="PTHR42850:SF2">
    <property type="entry name" value="BLL5683 PROTEIN"/>
    <property type="match status" value="1"/>
</dbReference>